<proteinExistence type="predicted"/>
<evidence type="ECO:0000313" key="2">
    <source>
        <dbReference type="Proteomes" id="UP000004903"/>
    </source>
</evidence>
<dbReference type="EMBL" id="AFCT01001151">
    <property type="protein sequence ID" value="EHC87185.1"/>
    <property type="molecule type" value="Genomic_DNA"/>
</dbReference>
<sequence length="37" mass="4270">MFNSLSSKNFIVTLLLLLIINYSCRALTLFYQSIESL</sequence>
<dbReference type="AlphaFoldDB" id="G5QKI6"/>
<name>G5QKI6_SALRU</name>
<dbReference type="Proteomes" id="UP000004903">
    <property type="component" value="Unassembled WGS sequence"/>
</dbReference>
<protein>
    <submittedName>
        <fullName evidence="1">Uncharacterized protein</fullName>
    </submittedName>
</protein>
<comment type="caution">
    <text evidence="1">The sequence shown here is derived from an EMBL/GenBank/DDBJ whole genome shotgun (WGS) entry which is preliminary data.</text>
</comment>
<evidence type="ECO:0000313" key="1">
    <source>
        <dbReference type="EMBL" id="EHC87185.1"/>
    </source>
</evidence>
<gene>
    <name evidence="1" type="ORF">LTSERUB_3197</name>
</gene>
<organism evidence="1 2">
    <name type="scientific">Salmonella enterica subsp. enterica serovar Rubislaw str. A4-653</name>
    <dbReference type="NCBI Taxonomy" id="913081"/>
    <lineage>
        <taxon>Bacteria</taxon>
        <taxon>Pseudomonadati</taxon>
        <taxon>Pseudomonadota</taxon>
        <taxon>Gammaproteobacteria</taxon>
        <taxon>Enterobacterales</taxon>
        <taxon>Enterobacteriaceae</taxon>
        <taxon>Salmonella</taxon>
    </lineage>
</organism>
<reference evidence="1 2" key="1">
    <citation type="journal article" date="2011" name="BMC Genomics">
        <title>Genome sequencing reveals diversification of virulence factor content and possible host adaptation in distinct subpopulations of Salmonella enterica.</title>
        <authorList>
            <person name="den Bakker H.C."/>
            <person name="Moreno Switt A.I."/>
            <person name="Govoni G."/>
            <person name="Cummings C.A."/>
            <person name="Ranieri M.L."/>
            <person name="Degoricija L."/>
            <person name="Hoelzer K."/>
            <person name="Rodriguez-Rivera L.D."/>
            <person name="Brown S."/>
            <person name="Bolchacova E."/>
            <person name="Furtado M.R."/>
            <person name="Wiedmann M."/>
        </authorList>
    </citation>
    <scope>NUCLEOTIDE SEQUENCE [LARGE SCALE GENOMIC DNA]</scope>
    <source>
        <strain evidence="1 2">A4-653</strain>
    </source>
</reference>
<accession>G5QKI6</accession>